<evidence type="ECO:0000313" key="3">
    <source>
        <dbReference type="Proteomes" id="UP000263377"/>
    </source>
</evidence>
<reference evidence="2 3" key="1">
    <citation type="submission" date="2018-08" db="EMBL/GenBank/DDBJ databases">
        <title>Diversity &amp; Physiological Properties of Lignin-Decomposing Actinobacteria from Soil.</title>
        <authorList>
            <person name="Roh S.G."/>
            <person name="Kim S.B."/>
        </authorList>
    </citation>
    <scope>NUCLEOTIDE SEQUENCE [LARGE SCALE GENOMIC DNA]</scope>
    <source>
        <strain evidence="2 3">MMS17-GH009</strain>
    </source>
</reference>
<keyword evidence="1" id="KW-1133">Transmembrane helix</keyword>
<sequence length="261" mass="28750">MLCSLVGKYYDEDSSFRLAFWALPVAALGCLALCVRHARIRIREYEDGFELRRPGRRTLRYAWQEIASVESTRVSVHFNSAHSHDVLKTVIRPYAGGRIRLRGLDYIRVQEECGFWRMITKAHPTTGARFVSDAAQSVAVARARRLLDELGAGGSFRWGALTFTAEGMTLSPFPAPIAWSRIALVSARPADGVQLDVRGLVSHVGSRALSGRATKAGYRTEGDRLEVFVPVRRPGSDYVALSVLLAHGAALRSGQDQGHEG</sequence>
<keyword evidence="3" id="KW-1185">Reference proteome</keyword>
<organism evidence="2 3">
    <name type="scientific">Kitasatospora xanthocidica</name>
    <dbReference type="NCBI Taxonomy" id="83382"/>
    <lineage>
        <taxon>Bacteria</taxon>
        <taxon>Bacillati</taxon>
        <taxon>Actinomycetota</taxon>
        <taxon>Actinomycetes</taxon>
        <taxon>Kitasatosporales</taxon>
        <taxon>Streptomycetaceae</taxon>
        <taxon>Kitasatospora</taxon>
    </lineage>
</organism>
<evidence type="ECO:0000256" key="1">
    <source>
        <dbReference type="SAM" id="Phobius"/>
    </source>
</evidence>
<dbReference type="EMBL" id="QVIG01000001">
    <property type="protein sequence ID" value="RGD62730.1"/>
    <property type="molecule type" value="Genomic_DNA"/>
</dbReference>
<keyword evidence="1" id="KW-0472">Membrane</keyword>
<feature type="transmembrane region" description="Helical" evidence="1">
    <location>
        <begin position="18"/>
        <end position="35"/>
    </location>
</feature>
<protein>
    <submittedName>
        <fullName evidence="2">Uncharacterized protein</fullName>
    </submittedName>
</protein>
<dbReference type="AlphaFoldDB" id="A0A373A5B3"/>
<keyword evidence="1" id="KW-0812">Transmembrane</keyword>
<accession>A0A373A5B3</accession>
<name>A0A373A5B3_9ACTN</name>
<comment type="caution">
    <text evidence="2">The sequence shown here is derived from an EMBL/GenBank/DDBJ whole genome shotgun (WGS) entry which is preliminary data.</text>
</comment>
<gene>
    <name evidence="2" type="ORF">DR950_08195</name>
</gene>
<dbReference type="Proteomes" id="UP000263377">
    <property type="component" value="Unassembled WGS sequence"/>
</dbReference>
<proteinExistence type="predicted"/>
<evidence type="ECO:0000313" key="2">
    <source>
        <dbReference type="EMBL" id="RGD62730.1"/>
    </source>
</evidence>